<dbReference type="Pfam" id="PF07494">
    <property type="entry name" value="Reg_prop"/>
    <property type="match status" value="3"/>
</dbReference>
<dbReference type="SMART" id="SM00342">
    <property type="entry name" value="HTH_ARAC"/>
    <property type="match status" value="1"/>
</dbReference>
<sequence length="1437" mass="163651">MWSARIILILLLFCSRVAAFDVLNISTITDRNGLSQNTIRCMMQDSHGFMWMGTINGLNRYNGKDFVVIQPGIATSQSSPDSRIRSITEDKHGYIWIRTFSNTLFCYDMKLEKIVDYDPQNTTKIFSQIMVTSNGDVWMWGDKGCCRVSHIDGELVSWRPTEKKLRDKSVTFIFEDSDRRVWIGADKELFMVAHDKVNTMLEGTTFWGAQELDDLYFIAGDRILIFDNLRKYFLPAILFVPTQTEPARHARSCVLNDGLVMIATNERMFVFDTINKTWVSPERFFQGTSPRNANFYIDNKGHIWVYNMSGVLWRHHTDNTFEPLTLIPADVLSLINQERFQIYHDSRDIIWITTFGNGLFAVDENTGKKYHYTADKDLSTNYLLCITEDTSGEVWVGTELGGVNKISLTNYPFDIFYPTPGGNADRDNAVRLIYQDVEGRYWFGTRDGNLQVCDSTLHQLYKHRITGGLPFTIAEDTLGYKWLGTKGGGLLILSPQGDRIIKEYTLNDQTRQSSSSNNIFTIMRDSKNRMWLATFGGGLHLAEGSREQLRFKQFSFDNRHQNMMRSIIQDKTGIVWIGTNDGVIVFDPDGLIEDQQNFKVLHLYAEDQQSLGHNEVKVVFEDSKGRIWLGATGGGLNLLVKGESLEQSTFEHYGADDGLSNETIQAILEDEEGFIWVSTESGISKFNLNTKRFENFIFSNNRHAAIFNELSCWKKKNGELMFGSYNGVYTFNPSGITFDTYAPKVAITGFLINGNPVTPESLDSPLTESIINTRKVVLAYNQNSFNLECTMLNFHAPELNQYIYYLDGYESNWNRSSRNNVAAYRNVPPGKYLFKVKGCNSFGVWSDQETTLEIIILPPWWESTEAILLYIVLGIIIIYFTSRLVLKMHRLNMAVEVEKQLTEYKLRFFTNISHEFRTPLTIIRGAIEDLVNQRDLPSSVSKQLSLLSKSSGRLLRLVDQLLEFRRLQNNKMELKLERTDTKRFFYDIYLTFKDMAARKQIEYLFESNKPVQTMLLDRSKMDKIAYNLLSNAFKNTPVGGKIVMKLDFSVVNDTFTMSVSDNGPGVSVDKQKMLFVRFEQIHYASEGTGVGLHLTAELAKVHKGQVTYVDSLLGGACFSLTIPMSDENYDPADIIETIKEDKEIAMTELTTDISISEERAAEILGTSVNKPFKEYKVMVIDDDDDVRNLIEAQLGKYFTVSTASNGVEGLEKLIGEQPDIVVCDVMMPEMDGLEFTKRLKANFNISHIPVILLTAYSSEEHQLKGIQAGADSYITKPFSMKYLLARIVKLVEQREKLQRKFATEPGTLQPLISATDRDKAFLDKVNAIVEKNMGDAEFKLESYTSALNIGRTTFYNKLRGIVGCSPNEYVRVLRMKKAAELLLTTEMNVSEIGFQVGINDPFYFSKCFKNSFSKSPSQYRKSAGKVDTEENMNGELS</sequence>
<evidence type="ECO:0000259" key="12">
    <source>
        <dbReference type="PROSITE" id="PS50110"/>
    </source>
</evidence>
<dbReference type="PANTHER" id="PTHR43547:SF2">
    <property type="entry name" value="HYBRID SIGNAL TRANSDUCTION HISTIDINE KINASE C"/>
    <property type="match status" value="1"/>
</dbReference>
<dbReference type="SMART" id="SM00388">
    <property type="entry name" value="HisKA"/>
    <property type="match status" value="1"/>
</dbReference>
<dbReference type="SUPFAM" id="SSF52172">
    <property type="entry name" value="CheY-like"/>
    <property type="match status" value="1"/>
</dbReference>
<evidence type="ECO:0000256" key="9">
    <source>
        <dbReference type="SAM" id="SignalP"/>
    </source>
</evidence>
<evidence type="ECO:0000256" key="1">
    <source>
        <dbReference type="ARBA" id="ARBA00000085"/>
    </source>
</evidence>
<dbReference type="SUPFAM" id="SSF55874">
    <property type="entry name" value="ATPase domain of HSP90 chaperone/DNA topoisomerase II/histidine kinase"/>
    <property type="match status" value="1"/>
</dbReference>
<dbReference type="Pfam" id="PF02518">
    <property type="entry name" value="HATPase_c"/>
    <property type="match status" value="1"/>
</dbReference>
<feature type="signal peptide" evidence="9">
    <location>
        <begin position="1"/>
        <end position="19"/>
    </location>
</feature>
<dbReference type="Gene3D" id="1.10.10.60">
    <property type="entry name" value="Homeodomain-like"/>
    <property type="match status" value="1"/>
</dbReference>
<dbReference type="InterPro" id="IPR018062">
    <property type="entry name" value="HTH_AraC-typ_CS"/>
</dbReference>
<name>A0A413EVA9_BACOV</name>
<evidence type="ECO:0000256" key="3">
    <source>
        <dbReference type="ARBA" id="ARBA00022553"/>
    </source>
</evidence>
<evidence type="ECO:0000256" key="2">
    <source>
        <dbReference type="ARBA" id="ARBA00012438"/>
    </source>
</evidence>
<evidence type="ECO:0000256" key="4">
    <source>
        <dbReference type="ARBA" id="ARBA00023015"/>
    </source>
</evidence>
<dbReference type="SUPFAM" id="SSF47384">
    <property type="entry name" value="Homodimeric domain of signal transducing histidine kinase"/>
    <property type="match status" value="1"/>
</dbReference>
<dbReference type="InterPro" id="IPR036890">
    <property type="entry name" value="HATPase_C_sf"/>
</dbReference>
<feature type="chain" id="PRO_5019160329" description="histidine kinase" evidence="9">
    <location>
        <begin position="20"/>
        <end position="1437"/>
    </location>
</feature>
<dbReference type="Gene3D" id="3.30.565.10">
    <property type="entry name" value="Histidine kinase-like ATPase, C-terminal domain"/>
    <property type="match status" value="1"/>
</dbReference>
<dbReference type="PRINTS" id="PR00344">
    <property type="entry name" value="BCTRLSENSOR"/>
</dbReference>
<evidence type="ECO:0000256" key="7">
    <source>
        <dbReference type="PROSITE-ProRule" id="PRU00169"/>
    </source>
</evidence>
<feature type="modified residue" description="4-aspartylphosphate" evidence="7">
    <location>
        <position position="1224"/>
    </location>
</feature>
<dbReference type="InterPro" id="IPR009057">
    <property type="entry name" value="Homeodomain-like_sf"/>
</dbReference>
<dbReference type="InterPro" id="IPR001789">
    <property type="entry name" value="Sig_transdc_resp-reg_receiver"/>
</dbReference>
<dbReference type="InterPro" id="IPR018060">
    <property type="entry name" value="HTH_AraC"/>
</dbReference>
<comment type="catalytic activity">
    <reaction evidence="1">
        <text>ATP + protein L-histidine = ADP + protein N-phospho-L-histidine.</text>
        <dbReference type="EC" id="2.7.13.3"/>
    </reaction>
</comment>
<dbReference type="InterPro" id="IPR005467">
    <property type="entry name" value="His_kinase_dom"/>
</dbReference>
<evidence type="ECO:0000313" key="14">
    <source>
        <dbReference type="Proteomes" id="UP000286031"/>
    </source>
</evidence>
<proteinExistence type="predicted"/>
<feature type="region of interest" description="Disordered" evidence="8">
    <location>
        <begin position="1413"/>
        <end position="1437"/>
    </location>
</feature>
<dbReference type="Gene3D" id="2.130.10.10">
    <property type="entry name" value="YVTN repeat-like/Quinoprotein amine dehydrogenase"/>
    <property type="match status" value="3"/>
</dbReference>
<dbReference type="Gene3D" id="2.60.40.10">
    <property type="entry name" value="Immunoglobulins"/>
    <property type="match status" value="1"/>
</dbReference>
<feature type="domain" description="HTH araC/xylS-type" evidence="10">
    <location>
        <begin position="1323"/>
        <end position="1422"/>
    </location>
</feature>
<dbReference type="SUPFAM" id="SSF46689">
    <property type="entry name" value="Homeodomain-like"/>
    <property type="match status" value="1"/>
</dbReference>
<dbReference type="Gene3D" id="3.40.50.2300">
    <property type="match status" value="1"/>
</dbReference>
<dbReference type="Pfam" id="PF00072">
    <property type="entry name" value="Response_reg"/>
    <property type="match status" value="1"/>
</dbReference>
<feature type="domain" description="Response regulatory" evidence="12">
    <location>
        <begin position="1176"/>
        <end position="1291"/>
    </location>
</feature>
<evidence type="ECO:0000256" key="8">
    <source>
        <dbReference type="SAM" id="MobiDB-lite"/>
    </source>
</evidence>
<dbReference type="PANTHER" id="PTHR43547">
    <property type="entry name" value="TWO-COMPONENT HISTIDINE KINASE"/>
    <property type="match status" value="1"/>
</dbReference>
<comment type="caution">
    <text evidence="13">The sequence shown here is derived from an EMBL/GenBank/DDBJ whole genome shotgun (WGS) entry which is preliminary data.</text>
</comment>
<dbReference type="FunFam" id="2.60.40.10:FF:000791">
    <property type="entry name" value="Two-component system sensor histidine kinase/response regulator"/>
    <property type="match status" value="1"/>
</dbReference>
<gene>
    <name evidence="13" type="ORF">DWV35_06480</name>
</gene>
<dbReference type="SUPFAM" id="SSF63829">
    <property type="entry name" value="Calcium-dependent phosphotriesterase"/>
    <property type="match status" value="1"/>
</dbReference>
<evidence type="ECO:0000256" key="6">
    <source>
        <dbReference type="ARBA" id="ARBA00023163"/>
    </source>
</evidence>
<dbReference type="SMART" id="SM00387">
    <property type="entry name" value="HATPase_c"/>
    <property type="match status" value="1"/>
</dbReference>
<dbReference type="Proteomes" id="UP000286031">
    <property type="component" value="Unassembled WGS sequence"/>
</dbReference>
<dbReference type="InterPro" id="IPR015943">
    <property type="entry name" value="WD40/YVTN_repeat-like_dom_sf"/>
</dbReference>
<evidence type="ECO:0000313" key="13">
    <source>
        <dbReference type="EMBL" id="RGX11742.1"/>
    </source>
</evidence>
<evidence type="ECO:0000259" key="10">
    <source>
        <dbReference type="PROSITE" id="PS01124"/>
    </source>
</evidence>
<dbReference type="EMBL" id="QSBI01000005">
    <property type="protein sequence ID" value="RGX11742.1"/>
    <property type="molecule type" value="Genomic_DNA"/>
</dbReference>
<keyword evidence="3 7" id="KW-0597">Phosphoprotein</keyword>
<evidence type="ECO:0000259" key="11">
    <source>
        <dbReference type="PROSITE" id="PS50109"/>
    </source>
</evidence>
<keyword evidence="4" id="KW-0805">Transcription regulation</keyword>
<dbReference type="EC" id="2.7.13.3" evidence="2"/>
<keyword evidence="9" id="KW-0732">Signal</keyword>
<dbReference type="GO" id="GO:0003700">
    <property type="term" value="F:DNA-binding transcription factor activity"/>
    <property type="evidence" value="ECO:0007669"/>
    <property type="project" value="InterPro"/>
</dbReference>
<protein>
    <recommendedName>
        <fullName evidence="2">histidine kinase</fullName>
        <ecNumber evidence="2">2.7.13.3</ecNumber>
    </recommendedName>
</protein>
<dbReference type="PROSITE" id="PS01124">
    <property type="entry name" value="HTH_ARAC_FAMILY_2"/>
    <property type="match status" value="1"/>
</dbReference>
<dbReference type="PROSITE" id="PS50110">
    <property type="entry name" value="RESPONSE_REGULATORY"/>
    <property type="match status" value="1"/>
</dbReference>
<evidence type="ECO:0000256" key="5">
    <source>
        <dbReference type="ARBA" id="ARBA00023125"/>
    </source>
</evidence>
<dbReference type="Gene3D" id="1.10.287.130">
    <property type="match status" value="1"/>
</dbReference>
<keyword evidence="5" id="KW-0238">DNA-binding</keyword>
<reference evidence="13 14" key="1">
    <citation type="submission" date="2018-08" db="EMBL/GenBank/DDBJ databases">
        <title>A genome reference for cultivated species of the human gut microbiota.</title>
        <authorList>
            <person name="Zou Y."/>
            <person name="Xue W."/>
            <person name="Luo G."/>
        </authorList>
    </citation>
    <scope>NUCLEOTIDE SEQUENCE [LARGE SCALE GENOMIC DNA]</scope>
    <source>
        <strain evidence="13 14">AF04-46</strain>
    </source>
</reference>
<dbReference type="FunFam" id="1.10.287.130:FF:000045">
    <property type="entry name" value="Two-component system sensor histidine kinase/response regulator"/>
    <property type="match status" value="1"/>
</dbReference>
<dbReference type="SMART" id="SM00448">
    <property type="entry name" value="REC"/>
    <property type="match status" value="1"/>
</dbReference>
<dbReference type="GO" id="GO:0000155">
    <property type="term" value="F:phosphorelay sensor kinase activity"/>
    <property type="evidence" value="ECO:0007669"/>
    <property type="project" value="InterPro"/>
</dbReference>
<dbReference type="InterPro" id="IPR011110">
    <property type="entry name" value="Reg_prop"/>
</dbReference>
<dbReference type="Pfam" id="PF07495">
    <property type="entry name" value="Y_Y_Y"/>
    <property type="match status" value="1"/>
</dbReference>
<dbReference type="Pfam" id="PF12833">
    <property type="entry name" value="HTH_18"/>
    <property type="match status" value="1"/>
</dbReference>
<dbReference type="InterPro" id="IPR011123">
    <property type="entry name" value="Y_Y_Y"/>
</dbReference>
<dbReference type="InterPro" id="IPR004358">
    <property type="entry name" value="Sig_transdc_His_kin-like_C"/>
</dbReference>
<dbReference type="CDD" id="cd00082">
    <property type="entry name" value="HisKA"/>
    <property type="match status" value="1"/>
</dbReference>
<dbReference type="SUPFAM" id="SSF50998">
    <property type="entry name" value="Quinoprotein alcohol dehydrogenase-like"/>
    <property type="match status" value="1"/>
</dbReference>
<dbReference type="InterPro" id="IPR011006">
    <property type="entry name" value="CheY-like_superfamily"/>
</dbReference>
<dbReference type="InterPro" id="IPR003661">
    <property type="entry name" value="HisK_dim/P_dom"/>
</dbReference>
<dbReference type="InterPro" id="IPR036097">
    <property type="entry name" value="HisK_dim/P_sf"/>
</dbReference>
<dbReference type="PROSITE" id="PS50109">
    <property type="entry name" value="HIS_KIN"/>
    <property type="match status" value="1"/>
</dbReference>
<organism evidence="13 14">
    <name type="scientific">Bacteroides ovatus</name>
    <dbReference type="NCBI Taxonomy" id="28116"/>
    <lineage>
        <taxon>Bacteria</taxon>
        <taxon>Pseudomonadati</taxon>
        <taxon>Bacteroidota</taxon>
        <taxon>Bacteroidia</taxon>
        <taxon>Bacteroidales</taxon>
        <taxon>Bacteroidaceae</taxon>
        <taxon>Bacteroides</taxon>
    </lineage>
</organism>
<dbReference type="PROSITE" id="PS00041">
    <property type="entry name" value="HTH_ARAC_FAMILY_1"/>
    <property type="match status" value="1"/>
</dbReference>
<dbReference type="Pfam" id="PF00512">
    <property type="entry name" value="HisKA"/>
    <property type="match status" value="1"/>
</dbReference>
<accession>A0A413EVA9</accession>
<dbReference type="InterPro" id="IPR013783">
    <property type="entry name" value="Ig-like_fold"/>
</dbReference>
<dbReference type="InterPro" id="IPR003594">
    <property type="entry name" value="HATPase_dom"/>
</dbReference>
<keyword evidence="6" id="KW-0804">Transcription</keyword>
<feature type="domain" description="Histidine kinase" evidence="11">
    <location>
        <begin position="911"/>
        <end position="1126"/>
    </location>
</feature>
<dbReference type="GO" id="GO:0043565">
    <property type="term" value="F:sequence-specific DNA binding"/>
    <property type="evidence" value="ECO:0007669"/>
    <property type="project" value="InterPro"/>
</dbReference>
<dbReference type="InterPro" id="IPR011047">
    <property type="entry name" value="Quinoprotein_ADH-like_sf"/>
</dbReference>